<feature type="region of interest" description="Disordered" evidence="2">
    <location>
        <begin position="1103"/>
        <end position="1259"/>
    </location>
</feature>
<feature type="compositionally biased region" description="Basic and acidic residues" evidence="2">
    <location>
        <begin position="1103"/>
        <end position="1112"/>
    </location>
</feature>
<protein>
    <submittedName>
        <fullName evidence="3">Uncharacterized protein</fullName>
    </submittedName>
</protein>
<dbReference type="EMBL" id="JAEAOA010001682">
    <property type="protein sequence ID" value="KAK3602753.1"/>
    <property type="molecule type" value="Genomic_DNA"/>
</dbReference>
<feature type="compositionally biased region" description="Basic and acidic residues" evidence="2">
    <location>
        <begin position="1175"/>
        <end position="1200"/>
    </location>
</feature>
<feature type="region of interest" description="Disordered" evidence="2">
    <location>
        <begin position="1"/>
        <end position="82"/>
    </location>
</feature>
<feature type="compositionally biased region" description="Acidic residues" evidence="2">
    <location>
        <begin position="1313"/>
        <end position="1326"/>
    </location>
</feature>
<organism evidence="3 4">
    <name type="scientific">Potamilus streckersoni</name>
    <dbReference type="NCBI Taxonomy" id="2493646"/>
    <lineage>
        <taxon>Eukaryota</taxon>
        <taxon>Metazoa</taxon>
        <taxon>Spiralia</taxon>
        <taxon>Lophotrochozoa</taxon>
        <taxon>Mollusca</taxon>
        <taxon>Bivalvia</taxon>
        <taxon>Autobranchia</taxon>
        <taxon>Heteroconchia</taxon>
        <taxon>Palaeoheterodonta</taxon>
        <taxon>Unionida</taxon>
        <taxon>Unionoidea</taxon>
        <taxon>Unionidae</taxon>
        <taxon>Ambleminae</taxon>
        <taxon>Lampsilini</taxon>
        <taxon>Potamilus</taxon>
    </lineage>
</organism>
<feature type="compositionally biased region" description="Low complexity" evidence="2">
    <location>
        <begin position="1114"/>
        <end position="1130"/>
    </location>
</feature>
<dbReference type="Gene3D" id="1.10.287.1490">
    <property type="match status" value="1"/>
</dbReference>
<evidence type="ECO:0000313" key="4">
    <source>
        <dbReference type="Proteomes" id="UP001195483"/>
    </source>
</evidence>
<gene>
    <name evidence="3" type="ORF">CHS0354_027751</name>
</gene>
<feature type="compositionally biased region" description="Polar residues" evidence="2">
    <location>
        <begin position="69"/>
        <end position="81"/>
    </location>
</feature>
<feature type="compositionally biased region" description="Polar residues" evidence="2">
    <location>
        <begin position="1"/>
        <end position="19"/>
    </location>
</feature>
<reference evidence="3" key="2">
    <citation type="journal article" date="2021" name="Genome Biol. Evol.">
        <title>Developing a high-quality reference genome for a parasitic bivalve with doubly uniparental inheritance (Bivalvia: Unionida).</title>
        <authorList>
            <person name="Smith C.H."/>
        </authorList>
    </citation>
    <scope>NUCLEOTIDE SEQUENCE</scope>
    <source>
        <strain evidence="3">CHS0354</strain>
        <tissue evidence="3">Mantle</tissue>
    </source>
</reference>
<dbReference type="Proteomes" id="UP001195483">
    <property type="component" value="Unassembled WGS sequence"/>
</dbReference>
<evidence type="ECO:0000256" key="2">
    <source>
        <dbReference type="SAM" id="MobiDB-lite"/>
    </source>
</evidence>
<reference evidence="3" key="3">
    <citation type="submission" date="2023-05" db="EMBL/GenBank/DDBJ databases">
        <authorList>
            <person name="Smith C.H."/>
        </authorList>
    </citation>
    <scope>NUCLEOTIDE SEQUENCE</scope>
    <source>
        <strain evidence="3">CHS0354</strain>
        <tissue evidence="3">Mantle</tissue>
    </source>
</reference>
<sequence length="1343" mass="155042">MKRWTLDQSDGTNYTTSEQARSRAVSFEQVSKLTGSEDYRRPKSPFQRPRSASKLSSLISVHNKERSPDSQGGRSRPTGSRESLAKVLDFDSCDSGIWTAKSSLRGSCQDLNKLPAQERVESPVLLDMFYDHGQITPSKEMYTSSHHESILSVFPDTDSGFGSSMKARSRSGLLNGEDMCFSPLTLSRSRSLSRLNMNVSQELSTPPDSPRYRPFDMSLRHLKDNLEDSENRRVVLMHKLKEAQDTLELQSDRLGKIEGTARGNTYLVEDLKNKEKEYRKKIAMLEKSDQEKEMLQMENFRLREEMQDRISKLDFQLRSLSAQHQVAENENIKRSSLLENTTKTLALLEAENAKLQKDKDNLRNEILVAKEALEMARLKFTPIDDENKNLRNEVTRLREDNEKLTQKIHECGGQLTELRSLTQTMRGENERLADSWKSLTEEKRRFAKQLESKQEGVEEMKSRLSVLTTERDRLFQEKMDLNNKLQQMSVDKEQVEKSKMALEEQLNEHDEEVNRAKKVTKRKDEEIRRINEELQELQQVSDNAVAELASVKAYYERALEQISVLENQKQLSKQQQDLADQEKRRLHAEVERLKEVTDSKSKDLKKEREQLEEAVLDLKSEIRQVRQEKTRLEDRVHEYETKLQKANDDLKEQVTLKKSEVDNLRATCDRLSASVTEKDQELETFEDKIVLLEEENVKLKEDVRRFKDEVEVLAENMEEVKKYKSENRKLLQEKAENEQMIRLLETQKDVLTKSSESSLAKLHDLQKLTEKLDHYKGENDVLRERIGELEKVRDSLIKQKEELLANSELIYKKPQLDELEKKIEELREANKQLRDINESVGEKCETLAQENVTLKDAIGGDGSVVPRVELERLAKEKDRMKDEYDHLKEEHDNLEERHQRFIINYGHDGTGLQKDKEEVHRLKREKEALEKQVALINGQMLLVEGGKKRLDEVVDELQQEIVQLRHQLEEAEKRQIVTPEAEELQAEIDRLREMLDDSRYEQDKQKSLIHSLREELDERTKSPSEIRESLEDVGSDLSEMRNELHKLLSVIQTKDQAIVTLENQLRTSKETLSFKEQAVSNLQHMVNELESRNEQLRKSVDTFKVTVDERPQRSPRSPLDSLSPTHSSRSPSPPKRNDEQTISEDDDKSQEDGSKDQGTDIIKRIKPAESYMQMKQKEIAEDGGGRKEQLQRSQSERGGDRLQSLISKYRSYNEAPERKIKPLTLSGSSKMGLVTKGRSFGPAAPRTDGKVSSETNVEGAQAEVQSLDAQIEVEEIELSARQEGAFTQSIPVVHDDDSGGNRQLEGGGTSTEGETDEDSEEDDDSEQRDISSLIDRYIKVLEM</sequence>
<evidence type="ECO:0000313" key="3">
    <source>
        <dbReference type="EMBL" id="KAK3602753.1"/>
    </source>
</evidence>
<feature type="region of interest" description="Disordered" evidence="2">
    <location>
        <begin position="1282"/>
        <end position="1331"/>
    </location>
</feature>
<reference evidence="3" key="1">
    <citation type="journal article" date="2021" name="Genome Biol. Evol.">
        <title>A High-Quality Reference Genome for a Parasitic Bivalve with Doubly Uniparental Inheritance (Bivalvia: Unionida).</title>
        <authorList>
            <person name="Smith C.H."/>
        </authorList>
    </citation>
    <scope>NUCLEOTIDE SEQUENCE</scope>
    <source>
        <strain evidence="3">CHS0354</strain>
    </source>
</reference>
<feature type="coiled-coil region" evidence="1">
    <location>
        <begin position="219"/>
        <end position="407"/>
    </location>
</feature>
<feature type="coiled-coil region" evidence="1">
    <location>
        <begin position="870"/>
        <end position="1001"/>
    </location>
</feature>
<proteinExistence type="predicted"/>
<dbReference type="PANTHER" id="PTHR23159:SF31">
    <property type="entry name" value="CENTROSOME-ASSOCIATED PROTEIN CEP250 ISOFORM X1"/>
    <property type="match status" value="1"/>
</dbReference>
<feature type="coiled-coil region" evidence="1">
    <location>
        <begin position="457"/>
        <end position="843"/>
    </location>
</feature>
<feature type="compositionally biased region" description="Polar residues" evidence="2">
    <location>
        <begin position="1250"/>
        <end position="1259"/>
    </location>
</feature>
<dbReference type="PANTHER" id="PTHR23159">
    <property type="entry name" value="CENTROSOMAL PROTEIN 2"/>
    <property type="match status" value="1"/>
</dbReference>
<keyword evidence="4" id="KW-1185">Reference proteome</keyword>
<feature type="compositionally biased region" description="Basic and acidic residues" evidence="2">
    <location>
        <begin position="1150"/>
        <end position="1167"/>
    </location>
</feature>
<comment type="caution">
    <text evidence="3">The sequence shown here is derived from an EMBL/GenBank/DDBJ whole genome shotgun (WGS) entry which is preliminary data.</text>
</comment>
<keyword evidence="1" id="KW-0175">Coiled coil</keyword>
<evidence type="ECO:0000256" key="1">
    <source>
        <dbReference type="SAM" id="Coils"/>
    </source>
</evidence>
<name>A0AAE0T3W0_9BIVA</name>
<accession>A0AAE0T3W0</accession>